<reference evidence="3" key="1">
    <citation type="submission" date="2022-12" db="EMBL/GenBank/DDBJ databases">
        <title>Reference genome sequencing for broad-spectrum identification of bacterial and archaeal isolates by mass spectrometry.</title>
        <authorList>
            <person name="Sekiguchi Y."/>
            <person name="Tourlousse D.M."/>
        </authorList>
    </citation>
    <scope>NUCLEOTIDE SEQUENCE</scope>
    <source>
        <strain evidence="3">10succ1</strain>
    </source>
</reference>
<keyword evidence="1" id="KW-0175">Coiled coil</keyword>
<comment type="caution">
    <text evidence="3">The sequence shown here is derived from an EMBL/GenBank/DDBJ whole genome shotgun (WGS) entry which is preliminary data.</text>
</comment>
<feature type="coiled-coil region" evidence="1">
    <location>
        <begin position="17"/>
        <end position="44"/>
    </location>
</feature>
<dbReference type="EMBL" id="BSDY01000019">
    <property type="protein sequence ID" value="GLI57482.1"/>
    <property type="molecule type" value="Genomic_DNA"/>
</dbReference>
<dbReference type="Proteomes" id="UP001144471">
    <property type="component" value="Unassembled WGS sequence"/>
</dbReference>
<feature type="transmembrane region" description="Helical" evidence="2">
    <location>
        <begin position="46"/>
        <end position="66"/>
    </location>
</feature>
<organism evidence="3 4">
    <name type="scientific">Propionigenium maris DSM 9537</name>
    <dbReference type="NCBI Taxonomy" id="1123000"/>
    <lineage>
        <taxon>Bacteria</taxon>
        <taxon>Fusobacteriati</taxon>
        <taxon>Fusobacteriota</taxon>
        <taxon>Fusobacteriia</taxon>
        <taxon>Fusobacteriales</taxon>
        <taxon>Fusobacteriaceae</taxon>
        <taxon>Propionigenium</taxon>
    </lineage>
</organism>
<keyword evidence="4" id="KW-1185">Reference proteome</keyword>
<feature type="transmembrane region" description="Helical" evidence="2">
    <location>
        <begin position="72"/>
        <end position="91"/>
    </location>
</feature>
<gene>
    <name evidence="3" type="ORF">PM10SUCC1_29960</name>
</gene>
<evidence type="ECO:0000313" key="3">
    <source>
        <dbReference type="EMBL" id="GLI57482.1"/>
    </source>
</evidence>
<accession>A0A9W6LPD9</accession>
<sequence>MDGFSINLKKNFENITDEELKKELEDFYEKKQKLRKLVEKQAKKEMLFNVTFLVVVLGFFILGAILKHIDATLSLEIAILLVSVKMVWMIYEQQKANHFFFWILSTLEHEVNQLHVTIHTLKRKNKTL</sequence>
<proteinExistence type="predicted"/>
<keyword evidence="2" id="KW-1133">Transmembrane helix</keyword>
<evidence type="ECO:0000256" key="1">
    <source>
        <dbReference type="SAM" id="Coils"/>
    </source>
</evidence>
<keyword evidence="2" id="KW-0472">Membrane</keyword>
<dbReference type="RefSeq" id="WP_281837127.1">
    <property type="nucleotide sequence ID" value="NZ_BSDY01000019.1"/>
</dbReference>
<evidence type="ECO:0000313" key="4">
    <source>
        <dbReference type="Proteomes" id="UP001144471"/>
    </source>
</evidence>
<protein>
    <submittedName>
        <fullName evidence="3">Uncharacterized protein</fullName>
    </submittedName>
</protein>
<keyword evidence="2" id="KW-0812">Transmembrane</keyword>
<evidence type="ECO:0000256" key="2">
    <source>
        <dbReference type="SAM" id="Phobius"/>
    </source>
</evidence>
<dbReference type="AlphaFoldDB" id="A0A9W6LPD9"/>
<name>A0A9W6LPD9_9FUSO</name>